<protein>
    <submittedName>
        <fullName evidence="1">Uncharacterized protein</fullName>
    </submittedName>
</protein>
<evidence type="ECO:0000313" key="1">
    <source>
        <dbReference type="EMBL" id="KAK9423321.1"/>
    </source>
</evidence>
<dbReference type="Proteomes" id="UP001408356">
    <property type="component" value="Unassembled WGS sequence"/>
</dbReference>
<reference evidence="1 2" key="1">
    <citation type="journal article" date="2024" name="J. Plant Pathol.">
        <title>Sequence and assembly of the genome of Seiridium unicorne, isolate CBS 538.82, causal agent of cypress canker disease.</title>
        <authorList>
            <person name="Scali E."/>
            <person name="Rocca G.D."/>
            <person name="Danti R."/>
            <person name="Garbelotto M."/>
            <person name="Barberini S."/>
            <person name="Baroncelli R."/>
            <person name="Emiliani G."/>
        </authorList>
    </citation>
    <scope>NUCLEOTIDE SEQUENCE [LARGE SCALE GENOMIC DNA]</scope>
    <source>
        <strain evidence="1 2">BM-138-508</strain>
    </source>
</reference>
<proteinExistence type="predicted"/>
<sequence>MDSTPVSQQDRALQLETLARLLAENWMKIEIDSLYEAVDLAREAVQITSDVDLEWPTRVISLGDLLFKRSIRLDRADDLKEALRCYYSALSNDTISVPSYIEAGKMVLIILESSSNWEELFRISRNLVYHIPGLVSHGLENSDKQRALSQSVGIASQAAAAALMVSEGPVMALQLLECTRGLISTSIDQARVDIGEFLEGRPGLTDMGVL</sequence>
<gene>
    <name evidence="1" type="ORF">SUNI508_04215</name>
</gene>
<comment type="caution">
    <text evidence="1">The sequence shown here is derived from an EMBL/GenBank/DDBJ whole genome shotgun (WGS) entry which is preliminary data.</text>
</comment>
<evidence type="ECO:0000313" key="2">
    <source>
        <dbReference type="Proteomes" id="UP001408356"/>
    </source>
</evidence>
<accession>A0ABR2V984</accession>
<keyword evidence="2" id="KW-1185">Reference proteome</keyword>
<organism evidence="1 2">
    <name type="scientific">Seiridium unicorne</name>
    <dbReference type="NCBI Taxonomy" id="138068"/>
    <lineage>
        <taxon>Eukaryota</taxon>
        <taxon>Fungi</taxon>
        <taxon>Dikarya</taxon>
        <taxon>Ascomycota</taxon>
        <taxon>Pezizomycotina</taxon>
        <taxon>Sordariomycetes</taxon>
        <taxon>Xylariomycetidae</taxon>
        <taxon>Amphisphaeriales</taxon>
        <taxon>Sporocadaceae</taxon>
        <taxon>Seiridium</taxon>
    </lineage>
</organism>
<dbReference type="EMBL" id="JARVKF010000079">
    <property type="protein sequence ID" value="KAK9423321.1"/>
    <property type="molecule type" value="Genomic_DNA"/>
</dbReference>
<name>A0ABR2V984_9PEZI</name>